<comment type="caution">
    <text evidence="9">The sequence shown here is derived from an EMBL/GenBank/DDBJ whole genome shotgun (WGS) entry which is preliminary data.</text>
</comment>
<dbReference type="InterPro" id="IPR035906">
    <property type="entry name" value="MetI-like_sf"/>
</dbReference>
<organism evidence="9 10">
    <name type="scientific">Aureibacillus halotolerans</name>
    <dbReference type="NCBI Taxonomy" id="1508390"/>
    <lineage>
        <taxon>Bacteria</taxon>
        <taxon>Bacillati</taxon>
        <taxon>Bacillota</taxon>
        <taxon>Bacilli</taxon>
        <taxon>Bacillales</taxon>
        <taxon>Bacillaceae</taxon>
        <taxon>Aureibacillus</taxon>
    </lineage>
</organism>
<dbReference type="PANTHER" id="PTHR43744:SF9">
    <property type="entry name" value="POLYGALACTURONAN_RHAMNOGALACTURONAN TRANSPORT SYSTEM PERMEASE PROTEIN YTCP"/>
    <property type="match status" value="1"/>
</dbReference>
<keyword evidence="2 7" id="KW-0813">Transport</keyword>
<dbReference type="AlphaFoldDB" id="A0A4R6TU15"/>
<feature type="transmembrane region" description="Helical" evidence="7">
    <location>
        <begin position="256"/>
        <end position="275"/>
    </location>
</feature>
<dbReference type="InterPro" id="IPR000515">
    <property type="entry name" value="MetI-like"/>
</dbReference>
<dbReference type="OrthoDB" id="9810086at2"/>
<dbReference type="Gene3D" id="1.10.3720.10">
    <property type="entry name" value="MetI-like"/>
    <property type="match status" value="1"/>
</dbReference>
<dbReference type="GO" id="GO:0055085">
    <property type="term" value="P:transmembrane transport"/>
    <property type="evidence" value="ECO:0007669"/>
    <property type="project" value="InterPro"/>
</dbReference>
<feature type="transmembrane region" description="Helical" evidence="7">
    <location>
        <begin position="108"/>
        <end position="128"/>
    </location>
</feature>
<name>A0A4R6TU15_9BACI</name>
<keyword evidence="6 7" id="KW-0472">Membrane</keyword>
<feature type="transmembrane region" description="Helical" evidence="7">
    <location>
        <begin position="140"/>
        <end position="160"/>
    </location>
</feature>
<dbReference type="EMBL" id="SNYJ01000014">
    <property type="protein sequence ID" value="TDQ37190.1"/>
    <property type="molecule type" value="Genomic_DNA"/>
</dbReference>
<dbReference type="CDD" id="cd06261">
    <property type="entry name" value="TM_PBP2"/>
    <property type="match status" value="1"/>
</dbReference>
<keyword evidence="4 7" id="KW-0812">Transmembrane</keyword>
<dbReference type="GO" id="GO:0005886">
    <property type="term" value="C:plasma membrane"/>
    <property type="evidence" value="ECO:0007669"/>
    <property type="project" value="UniProtKB-SubCell"/>
</dbReference>
<evidence type="ECO:0000256" key="6">
    <source>
        <dbReference type="ARBA" id="ARBA00023136"/>
    </source>
</evidence>
<dbReference type="Proteomes" id="UP000295632">
    <property type="component" value="Unassembled WGS sequence"/>
</dbReference>
<evidence type="ECO:0000256" key="5">
    <source>
        <dbReference type="ARBA" id="ARBA00022989"/>
    </source>
</evidence>
<feature type="transmembrane region" description="Helical" evidence="7">
    <location>
        <begin position="12"/>
        <end position="34"/>
    </location>
</feature>
<evidence type="ECO:0000313" key="10">
    <source>
        <dbReference type="Proteomes" id="UP000295632"/>
    </source>
</evidence>
<feature type="transmembrane region" description="Helical" evidence="7">
    <location>
        <begin position="181"/>
        <end position="203"/>
    </location>
</feature>
<proteinExistence type="inferred from homology"/>
<evidence type="ECO:0000259" key="8">
    <source>
        <dbReference type="PROSITE" id="PS50928"/>
    </source>
</evidence>
<evidence type="ECO:0000256" key="4">
    <source>
        <dbReference type="ARBA" id="ARBA00022692"/>
    </source>
</evidence>
<keyword evidence="3" id="KW-1003">Cell membrane</keyword>
<sequence>MKETSLGSRIFDFANILFMIILCCSTLYPFLYLLSMSLSPSTVSFAQIRIIPEALTLENYQQVLGYDYVIRGFINSLIRTILGTILMVAFTVAAAFVLAKKQFPHRRFWTMFIVMTMFFSGGLIPSYLLVKDLHLMNTVWALVLPGLVNAFQLIIARNFMMSLPEELEEAAKMDGANEIKILIKVIIPLSMPIIATLALWNAVGHWNQWFDSLIYMTDRDNDVLQVVMRRIVLQGNMEAMNGMMPQDSSNINPETLKAATVMVTTLPIICVYPFVQKYFVKGMMIGSVKG</sequence>
<feature type="transmembrane region" description="Helical" evidence="7">
    <location>
        <begin position="77"/>
        <end position="99"/>
    </location>
</feature>
<evidence type="ECO:0000256" key="2">
    <source>
        <dbReference type="ARBA" id="ARBA00022448"/>
    </source>
</evidence>
<reference evidence="9 10" key="1">
    <citation type="submission" date="2019-03" db="EMBL/GenBank/DDBJ databases">
        <title>Genomic Encyclopedia of Type Strains, Phase IV (KMG-IV): sequencing the most valuable type-strain genomes for metagenomic binning, comparative biology and taxonomic classification.</title>
        <authorList>
            <person name="Goeker M."/>
        </authorList>
    </citation>
    <scope>NUCLEOTIDE SEQUENCE [LARGE SCALE GENOMIC DNA]</scope>
    <source>
        <strain evidence="9 10">DSM 28697</strain>
    </source>
</reference>
<evidence type="ECO:0000256" key="7">
    <source>
        <dbReference type="RuleBase" id="RU363032"/>
    </source>
</evidence>
<comment type="similarity">
    <text evidence="7">Belongs to the binding-protein-dependent transport system permease family.</text>
</comment>
<dbReference type="PROSITE" id="PS50928">
    <property type="entry name" value="ABC_TM1"/>
    <property type="match status" value="1"/>
</dbReference>
<accession>A0A4R6TU15</accession>
<keyword evidence="5 7" id="KW-1133">Transmembrane helix</keyword>
<evidence type="ECO:0000256" key="3">
    <source>
        <dbReference type="ARBA" id="ARBA00022475"/>
    </source>
</evidence>
<dbReference type="PANTHER" id="PTHR43744">
    <property type="entry name" value="ABC TRANSPORTER PERMEASE PROTEIN MG189-RELATED-RELATED"/>
    <property type="match status" value="1"/>
</dbReference>
<protein>
    <submittedName>
        <fullName evidence="9">Putative aldouronate transport system permease protein</fullName>
    </submittedName>
</protein>
<dbReference type="RefSeq" id="WP_133581386.1">
    <property type="nucleotide sequence ID" value="NZ_SNYJ01000014.1"/>
</dbReference>
<keyword evidence="10" id="KW-1185">Reference proteome</keyword>
<evidence type="ECO:0000313" key="9">
    <source>
        <dbReference type="EMBL" id="TDQ37190.1"/>
    </source>
</evidence>
<dbReference type="SUPFAM" id="SSF161098">
    <property type="entry name" value="MetI-like"/>
    <property type="match status" value="1"/>
</dbReference>
<comment type="subcellular location">
    <subcellularLocation>
        <location evidence="1 7">Cell membrane</location>
        <topology evidence="1 7">Multi-pass membrane protein</topology>
    </subcellularLocation>
</comment>
<evidence type="ECO:0000256" key="1">
    <source>
        <dbReference type="ARBA" id="ARBA00004651"/>
    </source>
</evidence>
<feature type="domain" description="ABC transmembrane type-1" evidence="8">
    <location>
        <begin position="73"/>
        <end position="275"/>
    </location>
</feature>
<dbReference type="Pfam" id="PF00528">
    <property type="entry name" value="BPD_transp_1"/>
    <property type="match status" value="1"/>
</dbReference>
<gene>
    <name evidence="9" type="ORF">EV213_11469</name>
</gene>